<comment type="caution">
    <text evidence="1">The sequence shown here is derived from an EMBL/GenBank/DDBJ whole genome shotgun (WGS) entry which is preliminary data.</text>
</comment>
<protein>
    <submittedName>
        <fullName evidence="1">Uncharacterized protein</fullName>
    </submittedName>
</protein>
<keyword evidence="2" id="KW-1185">Reference proteome</keyword>
<dbReference type="EMBL" id="JARIHO010000144">
    <property type="protein sequence ID" value="KAJ7301067.1"/>
    <property type="molecule type" value="Genomic_DNA"/>
</dbReference>
<gene>
    <name evidence="1" type="ORF">DFH08DRAFT_827846</name>
</gene>
<evidence type="ECO:0000313" key="2">
    <source>
        <dbReference type="Proteomes" id="UP001218218"/>
    </source>
</evidence>
<reference evidence="1" key="1">
    <citation type="submission" date="2023-03" db="EMBL/GenBank/DDBJ databases">
        <title>Massive genome expansion in bonnet fungi (Mycena s.s.) driven by repeated elements and novel gene families across ecological guilds.</title>
        <authorList>
            <consortium name="Lawrence Berkeley National Laboratory"/>
            <person name="Harder C.B."/>
            <person name="Miyauchi S."/>
            <person name="Viragh M."/>
            <person name="Kuo A."/>
            <person name="Thoen E."/>
            <person name="Andreopoulos B."/>
            <person name="Lu D."/>
            <person name="Skrede I."/>
            <person name="Drula E."/>
            <person name="Henrissat B."/>
            <person name="Morin E."/>
            <person name="Kohler A."/>
            <person name="Barry K."/>
            <person name="LaButti K."/>
            <person name="Morin E."/>
            <person name="Salamov A."/>
            <person name="Lipzen A."/>
            <person name="Mereny Z."/>
            <person name="Hegedus B."/>
            <person name="Baldrian P."/>
            <person name="Stursova M."/>
            <person name="Weitz H."/>
            <person name="Taylor A."/>
            <person name="Grigoriev I.V."/>
            <person name="Nagy L.G."/>
            <person name="Martin F."/>
            <person name="Kauserud H."/>
        </authorList>
    </citation>
    <scope>NUCLEOTIDE SEQUENCE</scope>
    <source>
        <strain evidence="1">CBHHK002</strain>
    </source>
</reference>
<dbReference type="AlphaFoldDB" id="A0AAD6YXF3"/>
<sequence length="558" mass="60885">MALRRLEAPDISLPHTKVGIARHRSAEIITADSVTTPRLSVTHGGAARQAAPRKGLSACRQQSPVGLSTSELCSSKLEVADGIDFAAKDRHSAGVNQWGPENAKCARINVGSSTQDLGQEVHRAAVVHNGQQPECKWQDDGAQRWATTAGSDVERQQYMPTGADVEGCRRSALRGAADLVLVKRRVACETVHQIGRTRGKVRNLRTKVRTVSGECGTLTQKSCSWAERPPPLNPKHRIAGIKILSTMISFSQWSSVNKLNPSRKFARYTQVSQLHLLLSNALPGICPAIYQLSILMRSCKKRATCGVWKNKETSYADAKHGFWDKLRGSFKSVFSKVPWCPRLYEPLKCEAGIMFNPYVQARSPCSKFYNAAAGKVNIQAQASEAQPQPHSIESVHAYLEDASDTIRDLALCRAIGGYNFGAAYKMYVTVRLIPQIMSALKGVWLKTGVPTKPWAAAQSPSGLVLTFNQLLSYCKASSSGTFANRLSRVAWPNGLRRLAEFEIAVAGGRGVACGVAWLVLGYTRHSHYLLPIVLPFLHGRVHIVAINPAADVDGVGRC</sequence>
<organism evidence="1 2">
    <name type="scientific">Mycena albidolilacea</name>
    <dbReference type="NCBI Taxonomy" id="1033008"/>
    <lineage>
        <taxon>Eukaryota</taxon>
        <taxon>Fungi</taxon>
        <taxon>Dikarya</taxon>
        <taxon>Basidiomycota</taxon>
        <taxon>Agaricomycotina</taxon>
        <taxon>Agaricomycetes</taxon>
        <taxon>Agaricomycetidae</taxon>
        <taxon>Agaricales</taxon>
        <taxon>Marasmiineae</taxon>
        <taxon>Mycenaceae</taxon>
        <taxon>Mycena</taxon>
    </lineage>
</organism>
<dbReference type="Proteomes" id="UP001218218">
    <property type="component" value="Unassembled WGS sequence"/>
</dbReference>
<proteinExistence type="predicted"/>
<name>A0AAD6YXF3_9AGAR</name>
<accession>A0AAD6YXF3</accession>
<evidence type="ECO:0000313" key="1">
    <source>
        <dbReference type="EMBL" id="KAJ7301067.1"/>
    </source>
</evidence>